<dbReference type="Pfam" id="PF09820">
    <property type="entry name" value="AAA-ATPase_like"/>
    <property type="match status" value="1"/>
</dbReference>
<dbReference type="PANTHER" id="PTHR34825">
    <property type="entry name" value="CONSERVED PROTEIN, WITH A WEAK D-GALACTARATE DEHYDRATASE/ALTRONATE HYDROLASE DOMAIN"/>
    <property type="match status" value="1"/>
</dbReference>
<reference evidence="2 3" key="1">
    <citation type="submission" date="2014-02" db="EMBL/GenBank/DDBJ databases">
        <title>The small core and large imbalanced accessory genome model reveals a collaborative survival strategy of Sorangium cellulosum strains in nature.</title>
        <authorList>
            <person name="Han K."/>
            <person name="Peng R."/>
            <person name="Blom J."/>
            <person name="Li Y.-Z."/>
        </authorList>
    </citation>
    <scope>NUCLEOTIDE SEQUENCE [LARGE SCALE GENOMIC DNA]</scope>
    <source>
        <strain evidence="2 3">So0149</strain>
    </source>
</reference>
<comment type="caution">
    <text evidence="2">The sequence shown here is derived from an EMBL/GenBank/DDBJ whole genome shotgun (WGS) entry which is preliminary data.</text>
</comment>
<dbReference type="InterPro" id="IPR018631">
    <property type="entry name" value="AAA-ATPase-like_dom"/>
</dbReference>
<evidence type="ECO:0000313" key="2">
    <source>
        <dbReference type="EMBL" id="KYF88377.1"/>
    </source>
</evidence>
<gene>
    <name evidence="2" type="ORF">BE18_04535</name>
</gene>
<protein>
    <recommendedName>
        <fullName evidence="1">AAA-ATPase-like domain-containing protein</fullName>
    </recommendedName>
</protein>
<dbReference type="EMBL" id="JEMC01002365">
    <property type="protein sequence ID" value="KYF88377.1"/>
    <property type="molecule type" value="Genomic_DNA"/>
</dbReference>
<evidence type="ECO:0000259" key="1">
    <source>
        <dbReference type="Pfam" id="PF09820"/>
    </source>
</evidence>
<proteinExistence type="predicted"/>
<dbReference type="AlphaFoldDB" id="A0A150S7J6"/>
<dbReference type="Proteomes" id="UP000075515">
    <property type="component" value="Unassembled WGS sequence"/>
</dbReference>
<dbReference type="Pfam" id="PF08011">
    <property type="entry name" value="PDDEXK_9"/>
    <property type="match status" value="1"/>
</dbReference>
<feature type="domain" description="AAA-ATPase-like" evidence="1">
    <location>
        <begin position="7"/>
        <end position="232"/>
    </location>
</feature>
<dbReference type="PANTHER" id="PTHR34825:SF1">
    <property type="entry name" value="AAA-ATPASE-LIKE DOMAIN-CONTAINING PROTEIN"/>
    <property type="match status" value="1"/>
</dbReference>
<accession>A0A150S7J6</accession>
<sequence>MSLRIALGVDDFRRLRESGLEYVDKTHLIRELIDKEGVQVALLPRPRRFGKTLNLSMLRWFFEKRQEDLSSLFEDLSIWQAGERYRAHFQRYPVIYLTLKAVQQETFERCFAALREKIVALYDQHRHVLDSGQLGDVEQRRYREVLDGTASEAVYGRALLDLSSHLHRLHGERVVMLIDEYDEPIHAGYLHGYAPRILDFVRTFLTEGLKGNPHLHRAVLTGILRVARESIFSGLNNVVVYSLLRSDFSTCFGFTEPEVEALLDKAGRRGLLEVIRAWYNGYDFGGAVIYNPWSILSFLEGRDADPLPFWLGTSSNDLIQRVIEEHAVTLQPALEVLMEGGEIERVLEENVAVGDLAQNEDALFGLLVFSGYLRAEKRSRGPGEQPAHALKIPNREVRLLYTGTFRRWAEARLKRQGTSMQRLLAALLSGDAPGFETELQAFVTDVLSYHDATRVDPEAVYHGFVAGLLAALEPGHHVRSNRESGKGRPDVMIRPAQPGRPGVVLELKVARAPRVSLDRALDDALAQIRTGGYAAELRASGAVPVHALAVAFDGKVVRVRAGEPG</sequence>
<evidence type="ECO:0000313" key="3">
    <source>
        <dbReference type="Proteomes" id="UP000075515"/>
    </source>
</evidence>
<dbReference type="InterPro" id="IPR012547">
    <property type="entry name" value="PDDEXK_9"/>
</dbReference>
<organism evidence="2 3">
    <name type="scientific">Sorangium cellulosum</name>
    <name type="common">Polyangium cellulosum</name>
    <dbReference type="NCBI Taxonomy" id="56"/>
    <lineage>
        <taxon>Bacteria</taxon>
        <taxon>Pseudomonadati</taxon>
        <taxon>Myxococcota</taxon>
        <taxon>Polyangia</taxon>
        <taxon>Polyangiales</taxon>
        <taxon>Polyangiaceae</taxon>
        <taxon>Sorangium</taxon>
    </lineage>
</organism>
<name>A0A150S7J6_SORCE</name>